<evidence type="ECO:0000256" key="7">
    <source>
        <dbReference type="ARBA" id="ARBA00023212"/>
    </source>
</evidence>
<evidence type="ECO:0000256" key="3">
    <source>
        <dbReference type="ARBA" id="ARBA00022490"/>
    </source>
</evidence>
<keyword evidence="4" id="KW-0677">Repeat</keyword>
<feature type="compositionally biased region" description="Acidic residues" evidence="9">
    <location>
        <begin position="96"/>
        <end position="105"/>
    </location>
</feature>
<dbReference type="PANTHER" id="PTHR46613:SF1">
    <property type="entry name" value="RADIAL SPOKE HEAD 10 HOMOLOG B-RELATED"/>
    <property type="match status" value="1"/>
</dbReference>
<dbReference type="EMBL" id="AP028911">
    <property type="protein sequence ID" value="BES91731.1"/>
    <property type="molecule type" value="Genomic_DNA"/>
</dbReference>
<evidence type="ECO:0000313" key="11">
    <source>
        <dbReference type="Proteomes" id="UP001307889"/>
    </source>
</evidence>
<proteinExistence type="predicted"/>
<name>A0ABN7AHJ7_9HEMI</name>
<keyword evidence="7" id="KW-0206">Cytoskeleton</keyword>
<feature type="compositionally biased region" description="Pro residues" evidence="9">
    <location>
        <begin position="19"/>
        <end position="31"/>
    </location>
</feature>
<dbReference type="InterPro" id="IPR003409">
    <property type="entry name" value="MORN"/>
</dbReference>
<feature type="region of interest" description="Disordered" evidence="9">
    <location>
        <begin position="96"/>
        <end position="147"/>
    </location>
</feature>
<dbReference type="SMART" id="SM00698">
    <property type="entry name" value="MORN"/>
    <property type="match status" value="8"/>
</dbReference>
<evidence type="ECO:0000256" key="2">
    <source>
        <dbReference type="ARBA" id="ARBA00004430"/>
    </source>
</evidence>
<dbReference type="Proteomes" id="UP001307889">
    <property type="component" value="Chromosome 3"/>
</dbReference>
<dbReference type="Pfam" id="PF02493">
    <property type="entry name" value="MORN"/>
    <property type="match status" value="8"/>
</dbReference>
<evidence type="ECO:0000256" key="9">
    <source>
        <dbReference type="SAM" id="MobiDB-lite"/>
    </source>
</evidence>
<comment type="subcellular location">
    <subcellularLocation>
        <location evidence="1">Cell projection</location>
        <location evidence="1">Cilium</location>
        <location evidence="1">Flagellum</location>
    </subcellularLocation>
    <subcellularLocation>
        <location evidence="2">Cytoplasm</location>
        <location evidence="2">Cytoskeleton</location>
        <location evidence="2">Cilium axoneme</location>
    </subcellularLocation>
</comment>
<feature type="compositionally biased region" description="Basic and acidic residues" evidence="9">
    <location>
        <begin position="134"/>
        <end position="147"/>
    </location>
</feature>
<dbReference type="SUPFAM" id="SSF82185">
    <property type="entry name" value="Histone H3 K4-specific methyltransferase SET7/9 N-terminal domain"/>
    <property type="match status" value="3"/>
</dbReference>
<keyword evidence="5" id="KW-0282">Flagellum</keyword>
<keyword evidence="11" id="KW-1185">Reference proteome</keyword>
<dbReference type="PANTHER" id="PTHR46613">
    <property type="entry name" value="RADIAL SPOKE HEAD 10 HOMOLOG B-RELATED"/>
    <property type="match status" value="1"/>
</dbReference>
<accession>A0ABN7AHJ7</accession>
<gene>
    <name evidence="10" type="ORF">NTJ_04539</name>
</gene>
<sequence length="899" mass="102847">MVEWFCKQRTDSLQSLGGPTPPPGTPPPLVAPEPSYINEPDRIAGLGLRQPTPEDELVTVLLGSMAGFIMKKCETRDCLKEVRVVKPPVKVIEADKSEEEEEEMMATETKRMTSVMSKKSLSIKPMAKRKSKIGKSDHTSAEKKKHDHHVIKEVDFEIIEEVPTSMTNDEMAFESEEEHVEVPEAEEQEGEAQIVEEINENEELKPRAKKVDIFELQSCTFKEQDQMADIVFKNNNRYKGRLSRMEMEEFGKFTWSNGQSYEGTIRRGHCHGEGVIEWNGGASIYDGQVSCNLRNGFGTKTYVNQGERMHHVGQWKDGKKHGQGKSVYGGGSWYEGDWENGLRHGVGTRFYKNGARYHGQWYKGMRHGRGTMIWPNSDVYIGEWNFGQMHGSGKYTWASSMDNSLVPAIRNSYTGQWCQNKRHGPGVLELMTGAIIKTTWYDGVKSGSCDIVCRNGNLISINDLFYNDKIDLVSLRKFKSSEDRSGKVKKCVHTLEQGCTKIRFHNDDPDADLKLSDASIFAKNDEAHANALWIPINAPQCEMDFSWHIDLLFKVENSSHLHPTNPHDRDYPNVSESERKVIGSLEVKWLRKVVMRRMGDLTRVYNFYALVFDDFKIPEHNFCMLRMCLWLLLRHCRLSETSLTLAQLDKMIGCGSDPFDKVMMHEMINYLLAVSWFSYVPKRKKNPDIDGIIASCFDKFIEEVVNTAPSRYDGNFMKHLRFLPFASLRQLYDSFKGSRRIEDICVRLFNPIDEDFEDRIPFIPPFYYYILQGKNIVGPDDLITYVPFEVPNFDYDKMKLHMEDLKPADLRMLGLVGIENVVRCIKEAIPEAIDPTTDELDGTFELSFIDFCEVLVNLVTVYLDMCEDYYRKIVDAVGAIPSEKPPQSAKSGDPVLKTS</sequence>
<evidence type="ECO:0000313" key="10">
    <source>
        <dbReference type="EMBL" id="BES91731.1"/>
    </source>
</evidence>
<keyword evidence="8" id="KW-0966">Cell projection</keyword>
<evidence type="ECO:0000256" key="8">
    <source>
        <dbReference type="ARBA" id="ARBA00023273"/>
    </source>
</evidence>
<evidence type="ECO:0000256" key="4">
    <source>
        <dbReference type="ARBA" id="ARBA00022737"/>
    </source>
</evidence>
<organism evidence="10 11">
    <name type="scientific">Nesidiocoris tenuis</name>
    <dbReference type="NCBI Taxonomy" id="355587"/>
    <lineage>
        <taxon>Eukaryota</taxon>
        <taxon>Metazoa</taxon>
        <taxon>Ecdysozoa</taxon>
        <taxon>Arthropoda</taxon>
        <taxon>Hexapoda</taxon>
        <taxon>Insecta</taxon>
        <taxon>Pterygota</taxon>
        <taxon>Neoptera</taxon>
        <taxon>Paraneoptera</taxon>
        <taxon>Hemiptera</taxon>
        <taxon>Heteroptera</taxon>
        <taxon>Panheteroptera</taxon>
        <taxon>Cimicomorpha</taxon>
        <taxon>Miridae</taxon>
        <taxon>Dicyphina</taxon>
        <taxon>Nesidiocoris</taxon>
    </lineage>
</organism>
<keyword evidence="6" id="KW-0969">Cilium</keyword>
<feature type="region of interest" description="Disordered" evidence="9">
    <location>
        <begin position="9"/>
        <end position="41"/>
    </location>
</feature>
<dbReference type="Gene3D" id="2.20.110.10">
    <property type="entry name" value="Histone H3 K4-specific methyltransferase SET7/9 N-terminal domain"/>
    <property type="match status" value="2"/>
</dbReference>
<reference evidence="10 11" key="1">
    <citation type="submission" date="2023-09" db="EMBL/GenBank/DDBJ databases">
        <title>Nesidiocoris tenuis whole genome shotgun sequence.</title>
        <authorList>
            <person name="Shibata T."/>
            <person name="Shimoda M."/>
            <person name="Kobayashi T."/>
            <person name="Uehara T."/>
        </authorList>
    </citation>
    <scope>NUCLEOTIDE SEQUENCE [LARGE SCALE GENOMIC DNA]</scope>
    <source>
        <strain evidence="10 11">Japan</strain>
    </source>
</reference>
<protein>
    <submittedName>
        <fullName evidence="10">MORN</fullName>
    </submittedName>
</protein>
<evidence type="ECO:0000256" key="1">
    <source>
        <dbReference type="ARBA" id="ARBA00004230"/>
    </source>
</evidence>
<evidence type="ECO:0000256" key="5">
    <source>
        <dbReference type="ARBA" id="ARBA00022846"/>
    </source>
</evidence>
<evidence type="ECO:0000256" key="6">
    <source>
        <dbReference type="ARBA" id="ARBA00023069"/>
    </source>
</evidence>
<keyword evidence="3" id="KW-0963">Cytoplasm</keyword>